<evidence type="ECO:0000313" key="2">
    <source>
        <dbReference type="Proteomes" id="UP001056120"/>
    </source>
</evidence>
<reference evidence="2" key="1">
    <citation type="journal article" date="2022" name="Mol. Ecol. Resour.">
        <title>The genomes of chicory, endive, great burdock and yacon provide insights into Asteraceae palaeo-polyploidization history and plant inulin production.</title>
        <authorList>
            <person name="Fan W."/>
            <person name="Wang S."/>
            <person name="Wang H."/>
            <person name="Wang A."/>
            <person name="Jiang F."/>
            <person name="Liu H."/>
            <person name="Zhao H."/>
            <person name="Xu D."/>
            <person name="Zhang Y."/>
        </authorList>
    </citation>
    <scope>NUCLEOTIDE SEQUENCE [LARGE SCALE GENOMIC DNA]</scope>
    <source>
        <strain evidence="2">cv. Yunnan</strain>
    </source>
</reference>
<gene>
    <name evidence="1" type="ORF">L1987_83765</name>
</gene>
<keyword evidence="2" id="KW-1185">Reference proteome</keyword>
<evidence type="ECO:0000313" key="1">
    <source>
        <dbReference type="EMBL" id="KAI3683262.1"/>
    </source>
</evidence>
<sequence>MFLGYTLVNLTKAALLKVSTQAEHFNGLLDLQKQLCGDISKNIRLQVYDVSVYTSKIEDALTGKRVFIVLDDVDCLDQLKTLLGKKAFYRGSKVIITTKDASLTERCELFNLQVQPKHKKLSLNGLYKYASLELLCIHAFQSQKPKEVMKRHNIRDTDRCLLRIGWENKLMMHQLVQEMGRDLVRQENPENQWERSRLWCHEESFKVLKQKKVRPS</sequence>
<dbReference type="EMBL" id="CM042045">
    <property type="protein sequence ID" value="KAI3683262.1"/>
    <property type="molecule type" value="Genomic_DNA"/>
</dbReference>
<reference evidence="1 2" key="2">
    <citation type="journal article" date="2022" name="Mol. Ecol. Resour.">
        <title>The genomes of chicory, endive, great burdock and yacon provide insights into Asteraceae paleo-polyploidization history and plant inulin production.</title>
        <authorList>
            <person name="Fan W."/>
            <person name="Wang S."/>
            <person name="Wang H."/>
            <person name="Wang A."/>
            <person name="Jiang F."/>
            <person name="Liu H."/>
            <person name="Zhao H."/>
            <person name="Xu D."/>
            <person name="Zhang Y."/>
        </authorList>
    </citation>
    <scope>NUCLEOTIDE SEQUENCE [LARGE SCALE GENOMIC DNA]</scope>
    <source>
        <strain evidence="2">cv. Yunnan</strain>
        <tissue evidence="1">Leaves</tissue>
    </source>
</reference>
<name>A0ACB8YCS7_9ASTR</name>
<proteinExistence type="predicted"/>
<protein>
    <submittedName>
        <fullName evidence="1">Uncharacterized protein</fullName>
    </submittedName>
</protein>
<accession>A0ACB8YCS7</accession>
<organism evidence="1 2">
    <name type="scientific">Smallanthus sonchifolius</name>
    <dbReference type="NCBI Taxonomy" id="185202"/>
    <lineage>
        <taxon>Eukaryota</taxon>
        <taxon>Viridiplantae</taxon>
        <taxon>Streptophyta</taxon>
        <taxon>Embryophyta</taxon>
        <taxon>Tracheophyta</taxon>
        <taxon>Spermatophyta</taxon>
        <taxon>Magnoliopsida</taxon>
        <taxon>eudicotyledons</taxon>
        <taxon>Gunneridae</taxon>
        <taxon>Pentapetalae</taxon>
        <taxon>asterids</taxon>
        <taxon>campanulids</taxon>
        <taxon>Asterales</taxon>
        <taxon>Asteraceae</taxon>
        <taxon>Asteroideae</taxon>
        <taxon>Heliantheae alliance</taxon>
        <taxon>Millerieae</taxon>
        <taxon>Smallanthus</taxon>
    </lineage>
</organism>
<dbReference type="Proteomes" id="UP001056120">
    <property type="component" value="Linkage Group LG28"/>
</dbReference>
<comment type="caution">
    <text evidence="1">The sequence shown here is derived from an EMBL/GenBank/DDBJ whole genome shotgun (WGS) entry which is preliminary data.</text>
</comment>